<dbReference type="CDD" id="cd02440">
    <property type="entry name" value="AdoMet_MTases"/>
    <property type="match status" value="1"/>
</dbReference>
<keyword evidence="3" id="KW-1185">Reference proteome</keyword>
<dbReference type="Pfam" id="PF08241">
    <property type="entry name" value="Methyltransf_11"/>
    <property type="match status" value="1"/>
</dbReference>
<evidence type="ECO:0000313" key="2">
    <source>
        <dbReference type="EMBL" id="NGP88512.1"/>
    </source>
</evidence>
<dbReference type="GO" id="GO:0008757">
    <property type="term" value="F:S-adenosylmethionine-dependent methyltransferase activity"/>
    <property type="evidence" value="ECO:0007669"/>
    <property type="project" value="InterPro"/>
</dbReference>
<dbReference type="RefSeq" id="WP_205720109.1">
    <property type="nucleotide sequence ID" value="NZ_JAALLS010000010.1"/>
</dbReference>
<keyword evidence="2" id="KW-0489">Methyltransferase</keyword>
<sequence length="231" mass="26762">MSINIMNRIPIILRSQPDPRFIAQQLRRPSGDFAQEIGQKMDIVNKPLFDLTLEVLNPQQNDRILEIGFGTGKFFKKLISFEENINISGIDYSEEMVRLAKQNNPDLLASDKLDLRKGESGSLPFDDSSFDKVFCNMVIYFWEQPKKHLAEIYRILKPGGEFYTGMREYESMLVFPFVEHGFNLYKVDQWEDILGENGFSLLELRRQQDPPIEIGDIKKQLTSCCIAARKE</sequence>
<dbReference type="AlphaFoldDB" id="A0A6M1TE98"/>
<dbReference type="InterPro" id="IPR013216">
    <property type="entry name" value="Methyltransf_11"/>
</dbReference>
<comment type="caution">
    <text evidence="2">The sequence shown here is derived from an EMBL/GenBank/DDBJ whole genome shotgun (WGS) entry which is preliminary data.</text>
</comment>
<evidence type="ECO:0000313" key="3">
    <source>
        <dbReference type="Proteomes" id="UP000479132"/>
    </source>
</evidence>
<dbReference type="Proteomes" id="UP000479132">
    <property type="component" value="Unassembled WGS sequence"/>
</dbReference>
<dbReference type="EMBL" id="JAALLS010000010">
    <property type="protein sequence ID" value="NGP88512.1"/>
    <property type="molecule type" value="Genomic_DNA"/>
</dbReference>
<proteinExistence type="predicted"/>
<dbReference type="InterPro" id="IPR029063">
    <property type="entry name" value="SAM-dependent_MTases_sf"/>
</dbReference>
<reference evidence="2 3" key="1">
    <citation type="submission" date="2020-02" db="EMBL/GenBank/DDBJ databases">
        <title>Aliifodinibius halophilus 2W32, complete genome.</title>
        <authorList>
            <person name="Li Y."/>
            <person name="Wu S."/>
        </authorList>
    </citation>
    <scope>NUCLEOTIDE SEQUENCE [LARGE SCALE GENOMIC DNA]</scope>
    <source>
        <strain evidence="2 3">2W32</strain>
    </source>
</reference>
<dbReference type="Gene3D" id="3.40.50.150">
    <property type="entry name" value="Vaccinia Virus protein VP39"/>
    <property type="match status" value="1"/>
</dbReference>
<dbReference type="SUPFAM" id="SSF53335">
    <property type="entry name" value="S-adenosyl-L-methionine-dependent methyltransferases"/>
    <property type="match status" value="1"/>
</dbReference>
<feature type="domain" description="Methyltransferase type 11" evidence="1">
    <location>
        <begin position="65"/>
        <end position="163"/>
    </location>
</feature>
<dbReference type="PANTHER" id="PTHR43591">
    <property type="entry name" value="METHYLTRANSFERASE"/>
    <property type="match status" value="1"/>
</dbReference>
<organism evidence="2 3">
    <name type="scientific">Fodinibius halophilus</name>
    <dbReference type="NCBI Taxonomy" id="1736908"/>
    <lineage>
        <taxon>Bacteria</taxon>
        <taxon>Pseudomonadati</taxon>
        <taxon>Balneolota</taxon>
        <taxon>Balneolia</taxon>
        <taxon>Balneolales</taxon>
        <taxon>Balneolaceae</taxon>
        <taxon>Fodinibius</taxon>
    </lineage>
</organism>
<accession>A0A6M1TE98</accession>
<name>A0A6M1TE98_9BACT</name>
<gene>
    <name evidence="2" type="ORF">G3569_09100</name>
</gene>
<dbReference type="PANTHER" id="PTHR43591:SF24">
    <property type="entry name" value="2-METHOXY-6-POLYPRENYL-1,4-BENZOQUINOL METHYLASE, MITOCHONDRIAL"/>
    <property type="match status" value="1"/>
</dbReference>
<dbReference type="GO" id="GO:0032259">
    <property type="term" value="P:methylation"/>
    <property type="evidence" value="ECO:0007669"/>
    <property type="project" value="UniProtKB-KW"/>
</dbReference>
<keyword evidence="2" id="KW-0808">Transferase</keyword>
<evidence type="ECO:0000259" key="1">
    <source>
        <dbReference type="Pfam" id="PF08241"/>
    </source>
</evidence>
<protein>
    <submittedName>
        <fullName evidence="2">Class I SAM-dependent methyltransferase</fullName>
    </submittedName>
</protein>